<dbReference type="RefSeq" id="XP_001324674.1">
    <property type="nucleotide sequence ID" value="XM_001324639.1"/>
</dbReference>
<dbReference type="VEuPathDB" id="TrichDB:TVAG_287760"/>
<protein>
    <recommendedName>
        <fullName evidence="3">Polymorphic repeat outer membrane protein</fullName>
    </recommendedName>
</protein>
<organism evidence="1 2">
    <name type="scientific">Trichomonas vaginalis (strain ATCC PRA-98 / G3)</name>
    <dbReference type="NCBI Taxonomy" id="412133"/>
    <lineage>
        <taxon>Eukaryota</taxon>
        <taxon>Metamonada</taxon>
        <taxon>Parabasalia</taxon>
        <taxon>Trichomonadida</taxon>
        <taxon>Trichomonadidae</taxon>
        <taxon>Trichomonas</taxon>
    </lineage>
</organism>
<reference evidence="1" key="2">
    <citation type="journal article" date="2007" name="Science">
        <title>Draft genome sequence of the sexually transmitted pathogen Trichomonas vaginalis.</title>
        <authorList>
            <person name="Carlton J.M."/>
            <person name="Hirt R.P."/>
            <person name="Silva J.C."/>
            <person name="Delcher A.L."/>
            <person name="Schatz M."/>
            <person name="Zhao Q."/>
            <person name="Wortman J.R."/>
            <person name="Bidwell S.L."/>
            <person name="Alsmark U.C.M."/>
            <person name="Besteiro S."/>
            <person name="Sicheritz-Ponten T."/>
            <person name="Noel C.J."/>
            <person name="Dacks J.B."/>
            <person name="Foster P.G."/>
            <person name="Simillion C."/>
            <person name="Van de Peer Y."/>
            <person name="Miranda-Saavedra D."/>
            <person name="Barton G.J."/>
            <person name="Westrop G.D."/>
            <person name="Mueller S."/>
            <person name="Dessi D."/>
            <person name="Fiori P.L."/>
            <person name="Ren Q."/>
            <person name="Paulsen I."/>
            <person name="Zhang H."/>
            <person name="Bastida-Corcuera F.D."/>
            <person name="Simoes-Barbosa A."/>
            <person name="Brown M.T."/>
            <person name="Hayes R.D."/>
            <person name="Mukherjee M."/>
            <person name="Okumura C.Y."/>
            <person name="Schneider R."/>
            <person name="Smith A.J."/>
            <person name="Vanacova S."/>
            <person name="Villalvazo M."/>
            <person name="Haas B.J."/>
            <person name="Pertea M."/>
            <person name="Feldblyum T.V."/>
            <person name="Utterback T.R."/>
            <person name="Shu C.L."/>
            <person name="Osoegawa K."/>
            <person name="de Jong P.J."/>
            <person name="Hrdy I."/>
            <person name="Horvathova L."/>
            <person name="Zubacova Z."/>
            <person name="Dolezal P."/>
            <person name="Malik S.B."/>
            <person name="Logsdon J.M. Jr."/>
            <person name="Henze K."/>
            <person name="Gupta A."/>
            <person name="Wang C.C."/>
            <person name="Dunne R.L."/>
            <person name="Upcroft J.A."/>
            <person name="Upcroft P."/>
            <person name="White O."/>
            <person name="Salzberg S.L."/>
            <person name="Tang P."/>
            <person name="Chiu C.-H."/>
            <person name="Lee Y.-S."/>
            <person name="Embley T.M."/>
            <person name="Coombs G.H."/>
            <person name="Mottram J.C."/>
            <person name="Tachezy J."/>
            <person name="Fraser-Liggett C.M."/>
            <person name="Johnson P.J."/>
        </authorList>
    </citation>
    <scope>NUCLEOTIDE SEQUENCE [LARGE SCALE GENOMIC DNA]</scope>
    <source>
        <strain evidence="1">G3</strain>
    </source>
</reference>
<sequence length="454" mass="51634">MFGFLVSLSFSQVYEGRQNSAIKLTADQEYNFLECQFIELGSESTESSLYLTGGSSNPSVFILATTFYKCLSKQGGSMSLYGTMNLHILLCCISECQVPSSNIGAIAHVELKQSNPTIEYVTASQCSKGQYSFNLLTSPILKNANLSKNAPDHSTAYGVIYMDNNDKEFSYGYKMCNFIENTSPYSINYFYHTHTFTIEHSNYIKNNVASYSIVYAKYNWEFTITNCIFADNIHDNSYLVERHWTLSSYKVTVKNCQIRDTSSKLFSYVETQSISSSVDDIDLYTYYATILCHAEVPYPRRSQTFMETPMNTFAETPFVTAIQTPANTAAVTPNETPFGTPYVTNYETPFSTMESTPLLTDFETPYHTPEFTPLVTPYSTMEKTAAFTPFETAYLTPWNTPFITDFETPVITPFETEFETPYLTEFETPYLTEFETPYLTEFETPYLTGFQSQL</sequence>
<dbReference type="EMBL" id="DS113301">
    <property type="protein sequence ID" value="EAY12451.1"/>
    <property type="molecule type" value="Genomic_DNA"/>
</dbReference>
<name>A2E4B6_TRIV3</name>
<evidence type="ECO:0000313" key="1">
    <source>
        <dbReference type="EMBL" id="EAY12451.1"/>
    </source>
</evidence>
<reference evidence="1" key="1">
    <citation type="submission" date="2006-10" db="EMBL/GenBank/DDBJ databases">
        <authorList>
            <person name="Amadeo P."/>
            <person name="Zhao Q."/>
            <person name="Wortman J."/>
            <person name="Fraser-Liggett C."/>
            <person name="Carlton J."/>
        </authorList>
    </citation>
    <scope>NUCLEOTIDE SEQUENCE</scope>
    <source>
        <strain evidence="1">G3</strain>
    </source>
</reference>
<accession>A2E4B6</accession>
<proteinExistence type="predicted"/>
<dbReference type="AlphaFoldDB" id="A2E4B6"/>
<dbReference type="InParanoid" id="A2E4B6"/>
<dbReference type="OrthoDB" id="10071890at2759"/>
<evidence type="ECO:0008006" key="3">
    <source>
        <dbReference type="Google" id="ProtNLM"/>
    </source>
</evidence>
<dbReference type="STRING" id="5722.A2E4B6"/>
<dbReference type="Proteomes" id="UP000001542">
    <property type="component" value="Unassembled WGS sequence"/>
</dbReference>
<evidence type="ECO:0000313" key="2">
    <source>
        <dbReference type="Proteomes" id="UP000001542"/>
    </source>
</evidence>
<dbReference type="PANTHER" id="PTHR46155">
    <property type="entry name" value="BIFUNCTIONAL INHIBITOR/LIPID-TRANSFER PROTEIN/SEED STORAGE 2S ALBUMIN SUPERFAMILY PROTEIN"/>
    <property type="match status" value="1"/>
</dbReference>
<dbReference type="VEuPathDB" id="TrichDB:TVAGG3_0018260"/>
<dbReference type="PANTHER" id="PTHR46155:SF1">
    <property type="entry name" value="BIFUNCTIONAL INHIBITOR_LIPID-TRANSFER PROTEIN_SEED STORAGE 2S ALBUMIN SUPERFAMILY PROTEIN"/>
    <property type="match status" value="1"/>
</dbReference>
<dbReference type="KEGG" id="tva:4770416"/>
<keyword evidence="2" id="KW-1185">Reference proteome</keyword>
<gene>
    <name evidence="1" type="ORF">TVAG_128650</name>
</gene>